<dbReference type="OrthoDB" id="9972196at2759"/>
<comment type="caution">
    <text evidence="2">The sequence shown here is derived from an EMBL/GenBank/DDBJ whole genome shotgun (WGS) entry which is preliminary data.</text>
</comment>
<evidence type="ECO:0000313" key="2">
    <source>
        <dbReference type="EMBL" id="OXG20686.1"/>
    </source>
</evidence>
<accession>A0A854QGH0</accession>
<dbReference type="InterPro" id="IPR019405">
    <property type="entry name" value="Lactonase_7-beta_prop"/>
</dbReference>
<dbReference type="InterPro" id="IPR015943">
    <property type="entry name" value="WD40/YVTN_repeat-like_dom_sf"/>
</dbReference>
<evidence type="ECO:0000256" key="1">
    <source>
        <dbReference type="ARBA" id="ARBA00005564"/>
    </source>
</evidence>
<dbReference type="PANTHER" id="PTHR30344:SF7">
    <property type="entry name" value="DUF2415 DOMAIN-CONTAINING PROTEIN"/>
    <property type="match status" value="1"/>
</dbReference>
<dbReference type="Pfam" id="PF10282">
    <property type="entry name" value="Lactonase"/>
    <property type="match status" value="1"/>
</dbReference>
<dbReference type="InterPro" id="IPR050282">
    <property type="entry name" value="Cycloisomerase_2"/>
</dbReference>
<dbReference type="Gene3D" id="2.130.10.10">
    <property type="entry name" value="YVTN repeat-like/Quinoprotein amine dehydrogenase"/>
    <property type="match status" value="1"/>
</dbReference>
<organism evidence="2 3">
    <name type="scientific">Cryptococcus neoformans Tu259-1</name>
    <dbReference type="NCBI Taxonomy" id="1230072"/>
    <lineage>
        <taxon>Eukaryota</taxon>
        <taxon>Fungi</taxon>
        <taxon>Dikarya</taxon>
        <taxon>Basidiomycota</taxon>
        <taxon>Agaricomycotina</taxon>
        <taxon>Tremellomycetes</taxon>
        <taxon>Tremellales</taxon>
        <taxon>Cryptococcaceae</taxon>
        <taxon>Cryptococcus</taxon>
        <taxon>Cryptococcus neoformans species complex</taxon>
    </lineage>
</organism>
<dbReference type="PANTHER" id="PTHR30344">
    <property type="entry name" value="6-PHOSPHOGLUCONOLACTONASE-RELATED"/>
    <property type="match status" value="1"/>
</dbReference>
<dbReference type="FunFam" id="2.130.10.10:FF:000780">
    <property type="entry name" value="Unplaced genomic scaffold supercont1.12, whole genome shotgun sequence"/>
    <property type="match status" value="1"/>
</dbReference>
<dbReference type="AlphaFoldDB" id="A0A854QGH0"/>
<dbReference type="Proteomes" id="UP000199727">
    <property type="component" value="Unassembled WGS sequence"/>
</dbReference>
<evidence type="ECO:0000313" key="3">
    <source>
        <dbReference type="Proteomes" id="UP000199727"/>
    </source>
</evidence>
<sequence>MGYRLIASGDRPSFTVLEFDPAQSALKLEHNYPAPHNCSWLEKSPFRQGGDSTVDKLFALSEGDEKGELFTFELDGKDVTITSREPTLGAPAQFQILSDRSAVVLATYLGGSLALYPLSANGTFASGVKRTEITFDFTYSSHPGAHGPVPYRQKQCHTHQVLEHQKTGLFFSCDLGSDRVWVARRSQGNAKLEVVGSLQLPPGSGPRHAVFSKDEKLAYVICELSHQVHAFPLPSSAIENLEDIQPLSAFSANIIPPNVPLEHQTLMDSSEIWLHPTISNVIYASNRWQLHIAERQPELQDVASPPKGDSLAIILLNETGDKVESVKHVETGLDAIRGFRVSPDGKFVAVAGQEGGGVEVYGITGSRGDGWDLIARLGEKEGVERGIKDVLWL</sequence>
<reference evidence="2 3" key="1">
    <citation type="submission" date="2017-06" db="EMBL/GenBank/DDBJ databases">
        <title>Global population genomics of the pathogenic fungus Cryptococcus neoformans var. grubii.</title>
        <authorList>
            <person name="Cuomo C."/>
            <person name="Litvintseva A."/>
            <person name="Chen Y."/>
            <person name="Young S."/>
            <person name="Zeng Q."/>
            <person name="Chapman S."/>
            <person name="Gujja S."/>
            <person name="Saif S."/>
            <person name="Birren B."/>
        </authorList>
    </citation>
    <scope>NUCLEOTIDE SEQUENCE [LARGE SCALE GENOMIC DNA]</scope>
    <source>
        <strain evidence="2 3">Tu259-1</strain>
    </source>
</reference>
<dbReference type="GO" id="GO:0017057">
    <property type="term" value="F:6-phosphogluconolactonase activity"/>
    <property type="evidence" value="ECO:0007669"/>
    <property type="project" value="TreeGrafter"/>
</dbReference>
<proteinExistence type="inferred from homology"/>
<name>A0A854QGH0_CRYNE</name>
<evidence type="ECO:0008006" key="4">
    <source>
        <dbReference type="Google" id="ProtNLM"/>
    </source>
</evidence>
<dbReference type="EMBL" id="AMKT01000044">
    <property type="protein sequence ID" value="OXG20686.1"/>
    <property type="molecule type" value="Genomic_DNA"/>
</dbReference>
<protein>
    <recommendedName>
        <fullName evidence="4">6-phosphogluconolactonase</fullName>
    </recommendedName>
</protein>
<comment type="similarity">
    <text evidence="1">Belongs to the cycloisomerase 2 family.</text>
</comment>
<dbReference type="SUPFAM" id="SSF75011">
    <property type="entry name" value="3-carboxy-cis,cis-mucoante lactonizing enzyme"/>
    <property type="match status" value="1"/>
</dbReference>
<gene>
    <name evidence="2" type="ORF">C361_03660</name>
</gene>